<feature type="region of interest" description="Disordered" evidence="1">
    <location>
        <begin position="97"/>
        <end position="135"/>
    </location>
</feature>
<proteinExistence type="predicted"/>
<feature type="compositionally biased region" description="Polar residues" evidence="1">
    <location>
        <begin position="64"/>
        <end position="74"/>
    </location>
</feature>
<sequence>MGDSSTHQSSLPQHVETEKGSYVTEPFNGANGELSTTPPMSDTVCRPPLFEHDGDFVTAEMGPETNQQPTAPQSAVGNEFLGQCAEEDEVAMAFTEKFTHTTKPQPSHSLPSPDSTGTTSGLSTVSYLQWPTTEH</sequence>
<accession>A0AA35S8H6</accession>
<evidence type="ECO:0000256" key="1">
    <source>
        <dbReference type="SAM" id="MobiDB-lite"/>
    </source>
</evidence>
<dbReference type="EMBL" id="CASHTH010002058">
    <property type="protein sequence ID" value="CAI8024197.1"/>
    <property type="molecule type" value="Genomic_DNA"/>
</dbReference>
<dbReference type="Proteomes" id="UP001174909">
    <property type="component" value="Unassembled WGS sequence"/>
</dbReference>
<protein>
    <submittedName>
        <fullName evidence="2">Uncharacterized protein</fullName>
    </submittedName>
</protein>
<gene>
    <name evidence="2" type="ORF">GBAR_LOCUS14072</name>
</gene>
<evidence type="ECO:0000313" key="2">
    <source>
        <dbReference type="EMBL" id="CAI8024197.1"/>
    </source>
</evidence>
<feature type="compositionally biased region" description="Polar residues" evidence="1">
    <location>
        <begin position="1"/>
        <end position="12"/>
    </location>
</feature>
<keyword evidence="3" id="KW-1185">Reference proteome</keyword>
<feature type="compositionally biased region" description="Low complexity" evidence="1">
    <location>
        <begin position="109"/>
        <end position="126"/>
    </location>
</feature>
<comment type="caution">
    <text evidence="2">The sequence shown here is derived from an EMBL/GenBank/DDBJ whole genome shotgun (WGS) entry which is preliminary data.</text>
</comment>
<dbReference type="AlphaFoldDB" id="A0AA35S8H6"/>
<organism evidence="2 3">
    <name type="scientific">Geodia barretti</name>
    <name type="common">Barrett's horny sponge</name>
    <dbReference type="NCBI Taxonomy" id="519541"/>
    <lineage>
        <taxon>Eukaryota</taxon>
        <taxon>Metazoa</taxon>
        <taxon>Porifera</taxon>
        <taxon>Demospongiae</taxon>
        <taxon>Heteroscleromorpha</taxon>
        <taxon>Tetractinellida</taxon>
        <taxon>Astrophorina</taxon>
        <taxon>Geodiidae</taxon>
        <taxon>Geodia</taxon>
    </lineage>
</organism>
<feature type="region of interest" description="Disordered" evidence="1">
    <location>
        <begin position="1"/>
        <end position="74"/>
    </location>
</feature>
<name>A0AA35S8H6_GEOBA</name>
<reference evidence="2" key="1">
    <citation type="submission" date="2023-03" db="EMBL/GenBank/DDBJ databases">
        <authorList>
            <person name="Steffen K."/>
            <person name="Cardenas P."/>
        </authorList>
    </citation>
    <scope>NUCLEOTIDE SEQUENCE</scope>
</reference>
<evidence type="ECO:0000313" key="3">
    <source>
        <dbReference type="Proteomes" id="UP001174909"/>
    </source>
</evidence>